<dbReference type="HOGENOM" id="CLU_012817_15_0_4"/>
<keyword evidence="4" id="KW-1185">Reference proteome</keyword>
<dbReference type="AlphaFoldDB" id="Q5P5T8"/>
<dbReference type="Gene3D" id="1.20.1600.10">
    <property type="entry name" value="Outer membrane efflux proteins (OEP)"/>
    <property type="match status" value="1"/>
</dbReference>
<dbReference type="GO" id="GO:0015562">
    <property type="term" value="F:efflux transmembrane transporter activity"/>
    <property type="evidence" value="ECO:0007669"/>
    <property type="project" value="InterPro"/>
</dbReference>
<reference evidence="3 4" key="1">
    <citation type="journal article" date="2005" name="Arch. Microbiol.">
        <title>The genome sequence of an anaerobic aromatic-degrading denitrifying bacterium, strain EbN1.</title>
        <authorList>
            <person name="Rabus R."/>
            <person name="Kube M."/>
            <person name="Heider J."/>
            <person name="Beck A."/>
            <person name="Heitmann K."/>
            <person name="Widdel F."/>
            <person name="Reinhardt R."/>
        </authorList>
    </citation>
    <scope>NUCLEOTIDE SEQUENCE [LARGE SCALE GENOMIC DNA]</scope>
    <source>
        <strain evidence="3 4">EbN1</strain>
    </source>
</reference>
<dbReference type="RefSeq" id="WP_011237044.1">
    <property type="nucleotide sequence ID" value="NC_006513.1"/>
</dbReference>
<dbReference type="InterPro" id="IPR010131">
    <property type="entry name" value="MdtP/NodT-like"/>
</dbReference>
<proteinExistence type="inferred from homology"/>
<dbReference type="PANTHER" id="PTHR30203:SF24">
    <property type="entry name" value="BLR4935 PROTEIN"/>
    <property type="match status" value="1"/>
</dbReference>
<comment type="similarity">
    <text evidence="1">Belongs to the outer membrane factor (OMF) (TC 1.B.17) family.</text>
</comment>
<sequence length="434" mass="46663">MKPLIAGLRSLRLAAGIAVLAASAFGHAQDAVPPSAAAAPLGADLPGLIEYARVNNPAFAVDRAEAEAARERVEPAGALPDPSFQVELMDVTNRMHGGPTTLVPGEVGETRYRVIQPLPAWGKRELAERAAGARADQAEAARDAAWTNTAAEIKAAWLRYYAADREAGLNRDALALLQSLEEITLSRYRLGLLPQQAVLRAQREITSQRLALVGVEQRRRGTASALNALLGRTPGSALAAPQEPPPLPQGVALAPLVERTRAIHPAITAEARGIDVARLERDRTWRDRYPDFSLGLTNNRPLGGENSWDVMLEVMIPLQQSARRAREREAALMVTAAHARRAAAESTLLGELGSAYAAFTSGHETLQLLRGTLTPQAEATRDATRAAFSAGRVDFDTVLEAERQLVDTRIALLQADVETRMALAEIEKLAGEQP</sequence>
<dbReference type="EMBL" id="CR555306">
    <property type="protein sequence ID" value="CAI07324.1"/>
    <property type="molecule type" value="Genomic_DNA"/>
</dbReference>
<gene>
    <name evidence="3" type="ORF">ebA2169</name>
</gene>
<dbReference type="Proteomes" id="UP000006552">
    <property type="component" value="Chromosome"/>
</dbReference>
<dbReference type="PANTHER" id="PTHR30203">
    <property type="entry name" value="OUTER MEMBRANE CATION EFFLUX PROTEIN"/>
    <property type="match status" value="1"/>
</dbReference>
<organism evidence="3 4">
    <name type="scientific">Aromatoleum aromaticum (strain DSM 19018 / LMG 30748 / EbN1)</name>
    <name type="common">Azoarcus sp. (strain EbN1)</name>
    <dbReference type="NCBI Taxonomy" id="76114"/>
    <lineage>
        <taxon>Bacteria</taxon>
        <taxon>Pseudomonadati</taxon>
        <taxon>Pseudomonadota</taxon>
        <taxon>Betaproteobacteria</taxon>
        <taxon>Rhodocyclales</taxon>
        <taxon>Rhodocyclaceae</taxon>
        <taxon>Aromatoleum</taxon>
    </lineage>
</organism>
<evidence type="ECO:0000256" key="1">
    <source>
        <dbReference type="ARBA" id="ARBA00007613"/>
    </source>
</evidence>
<name>Q5P5T8_AROAE</name>
<accession>Q5P5T8</accession>
<evidence type="ECO:0000313" key="3">
    <source>
        <dbReference type="EMBL" id="CAI07324.1"/>
    </source>
</evidence>
<dbReference type="OrthoDB" id="9791261at2"/>
<keyword evidence="2" id="KW-0732">Signal</keyword>
<dbReference type="Pfam" id="PF02321">
    <property type="entry name" value="OEP"/>
    <property type="match status" value="2"/>
</dbReference>
<evidence type="ECO:0000256" key="2">
    <source>
        <dbReference type="SAM" id="SignalP"/>
    </source>
</evidence>
<dbReference type="SUPFAM" id="SSF56954">
    <property type="entry name" value="Outer membrane efflux proteins (OEP)"/>
    <property type="match status" value="1"/>
</dbReference>
<protein>
    <submittedName>
        <fullName evidence="3">Outer membrane efflux protein</fullName>
    </submittedName>
</protein>
<dbReference type="InterPro" id="IPR003423">
    <property type="entry name" value="OMP_efflux"/>
</dbReference>
<evidence type="ECO:0000313" key="4">
    <source>
        <dbReference type="Proteomes" id="UP000006552"/>
    </source>
</evidence>
<dbReference type="eggNOG" id="COG1538">
    <property type="taxonomic scope" value="Bacteria"/>
</dbReference>
<feature type="signal peptide" evidence="2">
    <location>
        <begin position="1"/>
        <end position="28"/>
    </location>
</feature>
<feature type="chain" id="PRO_5004260767" evidence="2">
    <location>
        <begin position="29"/>
        <end position="434"/>
    </location>
</feature>
<dbReference type="KEGG" id="eba:ebA2169"/>
<dbReference type="STRING" id="76114.ebA2169"/>